<keyword evidence="9" id="KW-0472">Membrane</keyword>
<evidence type="ECO:0000256" key="1">
    <source>
        <dbReference type="ARBA" id="ARBA00004236"/>
    </source>
</evidence>
<dbReference type="PANTHER" id="PTHR42711:SF5">
    <property type="entry name" value="ABC TRANSPORTER ATP-BINDING PROTEIN NATA"/>
    <property type="match status" value="1"/>
</dbReference>
<dbReference type="PROSITE" id="PS50893">
    <property type="entry name" value="ABC_TRANSPORTER_2"/>
    <property type="match status" value="1"/>
</dbReference>
<keyword evidence="3" id="KW-0813">Transport</keyword>
<feature type="domain" description="ABC transporter" evidence="10">
    <location>
        <begin position="5"/>
        <end position="234"/>
    </location>
</feature>
<dbReference type="InterPro" id="IPR027417">
    <property type="entry name" value="P-loop_NTPase"/>
</dbReference>
<evidence type="ECO:0000259" key="10">
    <source>
        <dbReference type="PROSITE" id="PS50893"/>
    </source>
</evidence>
<evidence type="ECO:0000313" key="11">
    <source>
        <dbReference type="EMBL" id="PQO31125.1"/>
    </source>
</evidence>
<dbReference type="FunFam" id="3.40.50.300:FF:000589">
    <property type="entry name" value="ABC transporter, ATP-binding subunit"/>
    <property type="match status" value="1"/>
</dbReference>
<proteinExistence type="inferred from homology"/>
<dbReference type="PROSITE" id="PS00211">
    <property type="entry name" value="ABC_TRANSPORTER_1"/>
    <property type="match status" value="1"/>
</dbReference>
<sequence>MPPTIRCQDLVKTYPGKPPVEAVRGLDLEVHPGECFGLLGPNGAGKTTTIEILEGLLTPTSGEVEVLGRRWGGSEEGEIRQRIGISLQETRLSDKLTVKETIVLFRSFYNQGIAPDEALGLVSLNEKSNARISSLSGGQKQRLAVACALVGDPLLVFLDEPTTGLDPQSRRQLWDVVRDLRDGGRTVMLTTHYMDEAERLCDRVAVVDQGKVIALGSPRDLITRLGGDQVIEFRLKENGPQLTAESFETLPGVQSTFFDAGTIVLHVEEIHAALPAVMDKLRADQVELAQLTTRQASLEDVFVTLTGRHLRDGGE</sequence>
<dbReference type="InterPro" id="IPR003593">
    <property type="entry name" value="AAA+_ATPase"/>
</dbReference>
<dbReference type="AlphaFoldDB" id="A0A2S8FG23"/>
<keyword evidence="6" id="KW-0547">Nucleotide-binding</keyword>
<evidence type="ECO:0000256" key="2">
    <source>
        <dbReference type="ARBA" id="ARBA00005417"/>
    </source>
</evidence>
<dbReference type="Pfam" id="PF00005">
    <property type="entry name" value="ABC_tran"/>
    <property type="match status" value="1"/>
</dbReference>
<dbReference type="CDD" id="cd03263">
    <property type="entry name" value="ABC_subfamily_A"/>
    <property type="match status" value="1"/>
</dbReference>
<evidence type="ECO:0000256" key="4">
    <source>
        <dbReference type="ARBA" id="ARBA00022458"/>
    </source>
</evidence>
<reference evidence="11 12" key="1">
    <citation type="submission" date="2018-02" db="EMBL/GenBank/DDBJ databases">
        <title>Comparative genomes isolates from brazilian mangrove.</title>
        <authorList>
            <person name="Araujo J.E."/>
            <person name="Taketani R.G."/>
            <person name="Silva M.C.P."/>
            <person name="Loureco M.V."/>
            <person name="Andreote F.D."/>
        </authorList>
    </citation>
    <scope>NUCLEOTIDE SEQUENCE [LARGE SCALE GENOMIC DNA]</scope>
    <source>
        <strain evidence="11 12">HEX-2 MGV</strain>
    </source>
</reference>
<dbReference type="GO" id="GO:0016887">
    <property type="term" value="F:ATP hydrolysis activity"/>
    <property type="evidence" value="ECO:0007669"/>
    <property type="project" value="InterPro"/>
</dbReference>
<evidence type="ECO:0000256" key="9">
    <source>
        <dbReference type="ARBA" id="ARBA00023136"/>
    </source>
</evidence>
<evidence type="ECO:0000256" key="7">
    <source>
        <dbReference type="ARBA" id="ARBA00022840"/>
    </source>
</evidence>
<dbReference type="GO" id="GO:0005886">
    <property type="term" value="C:plasma membrane"/>
    <property type="evidence" value="ECO:0007669"/>
    <property type="project" value="UniProtKB-SubCell"/>
</dbReference>
<organism evidence="11 12">
    <name type="scientific">Blastopirellula marina</name>
    <dbReference type="NCBI Taxonomy" id="124"/>
    <lineage>
        <taxon>Bacteria</taxon>
        <taxon>Pseudomonadati</taxon>
        <taxon>Planctomycetota</taxon>
        <taxon>Planctomycetia</taxon>
        <taxon>Pirellulales</taxon>
        <taxon>Pirellulaceae</taxon>
        <taxon>Blastopirellula</taxon>
    </lineage>
</organism>
<keyword evidence="8" id="KW-1278">Translocase</keyword>
<comment type="subcellular location">
    <subcellularLocation>
        <location evidence="1">Cell membrane</location>
    </subcellularLocation>
</comment>
<keyword evidence="4" id="KW-0536">Nodulation</keyword>
<comment type="similarity">
    <text evidence="2">Belongs to the ABC transporter superfamily.</text>
</comment>
<gene>
    <name evidence="11" type="ORF">C5Y96_12270</name>
</gene>
<comment type="caution">
    <text evidence="11">The sequence shown here is derived from an EMBL/GenBank/DDBJ whole genome shotgun (WGS) entry which is preliminary data.</text>
</comment>
<keyword evidence="7 11" id="KW-0067">ATP-binding</keyword>
<keyword evidence="5" id="KW-1003">Cell membrane</keyword>
<dbReference type="PANTHER" id="PTHR42711">
    <property type="entry name" value="ABC TRANSPORTER ATP-BINDING PROTEIN"/>
    <property type="match status" value="1"/>
</dbReference>
<dbReference type="InterPro" id="IPR017871">
    <property type="entry name" value="ABC_transporter-like_CS"/>
</dbReference>
<dbReference type="Proteomes" id="UP000240009">
    <property type="component" value="Unassembled WGS sequence"/>
</dbReference>
<dbReference type="SUPFAM" id="SSF52540">
    <property type="entry name" value="P-loop containing nucleoside triphosphate hydrolases"/>
    <property type="match status" value="1"/>
</dbReference>
<dbReference type="GO" id="GO:0005524">
    <property type="term" value="F:ATP binding"/>
    <property type="evidence" value="ECO:0007669"/>
    <property type="project" value="UniProtKB-KW"/>
</dbReference>
<evidence type="ECO:0000256" key="5">
    <source>
        <dbReference type="ARBA" id="ARBA00022475"/>
    </source>
</evidence>
<dbReference type="SMART" id="SM00382">
    <property type="entry name" value="AAA"/>
    <property type="match status" value="1"/>
</dbReference>
<evidence type="ECO:0000256" key="8">
    <source>
        <dbReference type="ARBA" id="ARBA00022967"/>
    </source>
</evidence>
<accession>A0A2S8FG23</accession>
<dbReference type="InterPro" id="IPR050763">
    <property type="entry name" value="ABC_transporter_ATP-binding"/>
</dbReference>
<evidence type="ECO:0000256" key="6">
    <source>
        <dbReference type="ARBA" id="ARBA00022741"/>
    </source>
</evidence>
<name>A0A2S8FG23_9BACT</name>
<dbReference type="OrthoDB" id="9804819at2"/>
<dbReference type="EMBL" id="PUIA01000037">
    <property type="protein sequence ID" value="PQO31125.1"/>
    <property type="molecule type" value="Genomic_DNA"/>
</dbReference>
<dbReference type="Gene3D" id="3.40.50.300">
    <property type="entry name" value="P-loop containing nucleotide triphosphate hydrolases"/>
    <property type="match status" value="1"/>
</dbReference>
<protein>
    <submittedName>
        <fullName evidence="11">ABC transporter ATP-binding protein</fullName>
    </submittedName>
</protein>
<evidence type="ECO:0000256" key="3">
    <source>
        <dbReference type="ARBA" id="ARBA00022448"/>
    </source>
</evidence>
<dbReference type="RefSeq" id="WP_105353610.1">
    <property type="nucleotide sequence ID" value="NZ_PUIA01000037.1"/>
</dbReference>
<evidence type="ECO:0000313" key="12">
    <source>
        <dbReference type="Proteomes" id="UP000240009"/>
    </source>
</evidence>
<dbReference type="InterPro" id="IPR003439">
    <property type="entry name" value="ABC_transporter-like_ATP-bd"/>
</dbReference>